<accession>A0ABS9BDZ7</accession>
<dbReference type="Pfam" id="PF13287">
    <property type="entry name" value="Fn3_assoc"/>
    <property type="match status" value="1"/>
</dbReference>
<evidence type="ECO:0000259" key="2">
    <source>
        <dbReference type="Pfam" id="PF07635"/>
    </source>
</evidence>
<sequence>MRTWKTLLYNLAFAANTLLLFFVLAEQWVVIPSWLQVAGRMHPLLLHFPIVLLLLLLIFEWMPQARNNSDGMDLLWLGTLNLTVFSALFGWILSREEGYGSDAVTLHKWGGVFLSLFALVWYHLRKWMQSRRIPLSVSSALMIVGLILTGHQGAVLTHGDDFLLAPVKGTESSPPVAFEDAIVYDHVIQPILEAKCVSCHNSSKAKGELVMETAASLLRGGKNGLLWDTTAKEYGLLLQRVHLPLNHKEHMPPKGKPQLSDEEIAILYHWIKSGSSMDGKLADLPETDSLRLLTASLFVSGEEAVYAFSPASESVIEKLNSHYRIVQPIAAESPALEVNYFGASQFKPEELKDLLQIKEQLVHLNLNRMPVTDEDLELLKQFPNLRNLNLSFSGITDKALPVLKQLPSLRELSLSGTAVTTAGLSSNPIPVKSLYCWSTGVKPEDVPTLQKAWGETRLETGFAGDTILIQLNPPIVQNDEQIFSQPFELKLKHFVQGADLRYTLDGSEPDSLQSPVYKGPITISKSTQVKARAFKKGWISSATVSRQFFGTGGKPDSIRLLTAPDPSYKGSGAQTLIDEVKGDGNFRSGKWLGYKDKDLEVQVEFKEPRNLQILSVSTLVGVGSYIMPPKEIQVWGAEQDGKPQLVAKEIPRQHTMDTVQYQKIYSVKLPEKKYKQLKIIVKHLPVLPSWHPGKGTPGWVFVDELFFE</sequence>
<dbReference type="InterPro" id="IPR032675">
    <property type="entry name" value="LRR_dom_sf"/>
</dbReference>
<keyword evidence="1" id="KW-1133">Transmembrane helix</keyword>
<feature type="transmembrane region" description="Helical" evidence="1">
    <location>
        <begin position="106"/>
        <end position="124"/>
    </location>
</feature>
<organism evidence="3 4">
    <name type="scientific">Flavihumibacter fluminis</name>
    <dbReference type="NCBI Taxonomy" id="2909236"/>
    <lineage>
        <taxon>Bacteria</taxon>
        <taxon>Pseudomonadati</taxon>
        <taxon>Bacteroidota</taxon>
        <taxon>Chitinophagia</taxon>
        <taxon>Chitinophagales</taxon>
        <taxon>Chitinophagaceae</taxon>
        <taxon>Flavihumibacter</taxon>
    </lineage>
</organism>
<name>A0ABS9BDZ7_9BACT</name>
<feature type="transmembrane region" description="Helical" evidence="1">
    <location>
        <begin position="44"/>
        <end position="62"/>
    </location>
</feature>
<gene>
    <name evidence="3" type="ORF">L0U88_02665</name>
</gene>
<comment type="caution">
    <text evidence="3">The sequence shown here is derived from an EMBL/GenBank/DDBJ whole genome shotgun (WGS) entry which is preliminary data.</text>
</comment>
<dbReference type="SUPFAM" id="SSF52047">
    <property type="entry name" value="RNI-like"/>
    <property type="match status" value="1"/>
</dbReference>
<dbReference type="Gene3D" id="3.80.10.10">
    <property type="entry name" value="Ribonuclease Inhibitor"/>
    <property type="match status" value="1"/>
</dbReference>
<keyword evidence="1" id="KW-0812">Transmembrane</keyword>
<dbReference type="PANTHER" id="PTHR35889">
    <property type="entry name" value="CYCLOINULO-OLIGOSACCHARIDE FRUCTANOTRANSFERASE-RELATED"/>
    <property type="match status" value="1"/>
</dbReference>
<feature type="domain" description="Cytochrome C Planctomycete-type" evidence="2">
    <location>
        <begin position="196"/>
        <end position="255"/>
    </location>
</feature>
<dbReference type="Pfam" id="PF07635">
    <property type="entry name" value="PSCyt1"/>
    <property type="match status" value="1"/>
</dbReference>
<dbReference type="SUPFAM" id="SSF46626">
    <property type="entry name" value="Cytochrome c"/>
    <property type="match status" value="1"/>
</dbReference>
<evidence type="ECO:0000313" key="4">
    <source>
        <dbReference type="Proteomes" id="UP001200145"/>
    </source>
</evidence>
<evidence type="ECO:0000313" key="3">
    <source>
        <dbReference type="EMBL" id="MCF1713530.1"/>
    </source>
</evidence>
<evidence type="ECO:0000256" key="1">
    <source>
        <dbReference type="SAM" id="Phobius"/>
    </source>
</evidence>
<proteinExistence type="predicted"/>
<dbReference type="PANTHER" id="PTHR35889:SF3">
    <property type="entry name" value="F-BOX DOMAIN-CONTAINING PROTEIN"/>
    <property type="match status" value="1"/>
</dbReference>
<dbReference type="InterPro" id="IPR011429">
    <property type="entry name" value="Cyt_c_Planctomycete-type"/>
</dbReference>
<feature type="transmembrane region" description="Helical" evidence="1">
    <location>
        <begin position="7"/>
        <end position="24"/>
    </location>
</feature>
<feature type="transmembrane region" description="Helical" evidence="1">
    <location>
        <begin position="74"/>
        <end position="94"/>
    </location>
</feature>
<keyword evidence="4" id="KW-1185">Reference proteome</keyword>
<dbReference type="InterPro" id="IPR036909">
    <property type="entry name" value="Cyt_c-like_dom_sf"/>
</dbReference>
<dbReference type="RefSeq" id="WP_234864060.1">
    <property type="nucleotide sequence ID" value="NZ_JAKEVY010000001.1"/>
</dbReference>
<keyword evidence="1" id="KW-0472">Membrane</keyword>
<protein>
    <submittedName>
        <fullName evidence="3">Chitobiase/beta-hexosaminidase C-terminal domain-containing protein</fullName>
    </submittedName>
</protein>
<reference evidence="3 4" key="1">
    <citation type="submission" date="2022-01" db="EMBL/GenBank/DDBJ databases">
        <title>Flavihumibacter sp. nov., isolated from sediment of a river.</title>
        <authorList>
            <person name="Liu H."/>
        </authorList>
    </citation>
    <scope>NUCLEOTIDE SEQUENCE [LARGE SCALE GENOMIC DNA]</scope>
    <source>
        <strain evidence="3 4">RY-1</strain>
    </source>
</reference>
<feature type="transmembrane region" description="Helical" evidence="1">
    <location>
        <begin position="133"/>
        <end position="151"/>
    </location>
</feature>
<dbReference type="Proteomes" id="UP001200145">
    <property type="component" value="Unassembled WGS sequence"/>
</dbReference>
<dbReference type="InterPro" id="IPR026876">
    <property type="entry name" value="Fn3_assoc_repeat"/>
</dbReference>
<dbReference type="EMBL" id="JAKEVY010000001">
    <property type="protein sequence ID" value="MCF1713530.1"/>
    <property type="molecule type" value="Genomic_DNA"/>
</dbReference>